<protein>
    <submittedName>
        <fullName evidence="1">Uncharacterized protein</fullName>
    </submittedName>
</protein>
<proteinExistence type="predicted"/>
<evidence type="ECO:0000313" key="2">
    <source>
        <dbReference type="Proteomes" id="UP000273982"/>
    </source>
</evidence>
<accession>A0A3G8M2R6</accession>
<dbReference type="KEGG" id="mros:EHO51_00280"/>
<reference evidence="1 2" key="1">
    <citation type="submission" date="2018-11" db="EMBL/GenBank/DDBJ databases">
        <title>Genome squencing of methanotrophic bacteria isolated from alkaline groundwater in Korea.</title>
        <authorList>
            <person name="Nguyen L.N."/>
        </authorList>
    </citation>
    <scope>NUCLEOTIDE SEQUENCE [LARGE SCALE GENOMIC DNA]</scope>
    <source>
        <strain evidence="1 2">GW6</strain>
    </source>
</reference>
<organism evidence="1 2">
    <name type="scientific">Methylocystis rosea</name>
    <dbReference type="NCBI Taxonomy" id="173366"/>
    <lineage>
        <taxon>Bacteria</taxon>
        <taxon>Pseudomonadati</taxon>
        <taxon>Pseudomonadota</taxon>
        <taxon>Alphaproteobacteria</taxon>
        <taxon>Hyphomicrobiales</taxon>
        <taxon>Methylocystaceae</taxon>
        <taxon>Methylocystis</taxon>
    </lineage>
</organism>
<dbReference type="Proteomes" id="UP000273982">
    <property type="component" value="Chromosome"/>
</dbReference>
<dbReference type="RefSeq" id="WP_124737212.1">
    <property type="nucleotide sequence ID" value="NZ_CP034086.1"/>
</dbReference>
<name>A0A3G8M2R6_9HYPH</name>
<dbReference type="AlphaFoldDB" id="A0A3G8M2R6"/>
<dbReference type="EMBL" id="CP034086">
    <property type="protein sequence ID" value="AZG75310.1"/>
    <property type="molecule type" value="Genomic_DNA"/>
</dbReference>
<sequence>MNVIVMASFRRSTKESERALGCAERTNDQLRHRMCAHDEAVYDDEAGNGPALPRSGQLLHDTSFREGSRLLPVRGFGKIITVQRPPLSHKKLPVTAKPRKKFWNKSLRLVPVERPSAVLRPFV</sequence>
<gene>
    <name evidence="1" type="ORF">EHO51_00280</name>
</gene>
<evidence type="ECO:0000313" key="1">
    <source>
        <dbReference type="EMBL" id="AZG75310.1"/>
    </source>
</evidence>